<feature type="compositionally biased region" description="Basic residues" evidence="1">
    <location>
        <begin position="536"/>
        <end position="546"/>
    </location>
</feature>
<organism evidence="2 3">
    <name type="scientific">Triparma retinervis</name>
    <dbReference type="NCBI Taxonomy" id="2557542"/>
    <lineage>
        <taxon>Eukaryota</taxon>
        <taxon>Sar</taxon>
        <taxon>Stramenopiles</taxon>
        <taxon>Ochrophyta</taxon>
        <taxon>Bolidophyceae</taxon>
        <taxon>Parmales</taxon>
        <taxon>Triparmaceae</taxon>
        <taxon>Triparma</taxon>
    </lineage>
</organism>
<feature type="compositionally biased region" description="Low complexity" evidence="1">
    <location>
        <begin position="448"/>
        <end position="465"/>
    </location>
</feature>
<keyword evidence="3" id="KW-1185">Reference proteome</keyword>
<evidence type="ECO:0000313" key="2">
    <source>
        <dbReference type="EMBL" id="GMI07918.1"/>
    </source>
</evidence>
<dbReference type="OrthoDB" id="10564408at2759"/>
<dbReference type="AlphaFoldDB" id="A0A9W7CLB3"/>
<sequence>MAEFIMGIRDVPDGKASLFNIPKKLIVKLGEFLRLNTQLYGLYAVKLFKELAKDEEFGVITHKRWQSLPRQFNEFLELLLEMCSHVEVDAEGNKVLRTYSMDDLLITFDPKKEGTSAFKACRADGSDTFLMTGTDDFCKALKLGGYKNANAKSKLAVVSLEENFPLKKLMRASFPGVGPVMLGGVDIHEEPDVKELLRTTNKGPGGTLWWGDALSGAYSMFLFENDRDEETKEHRLDMLGIAVVIERQHLSGLTKAFQALLHESCKAKDFGTWNCFMAASWSIHNTKKSAKGASKTGEATATLKADLVAVTENLAAAQLANAKLLRDSTDAGTQVSMLRGELRDANAETNSVRLLAEQDSRKGEVRLEGAQAKTADAYRRLSRNIAKQATMEQDHMSETNELRARLAESEAVALHWKRQYVSKSDNLDLIDTNASLRLEISKLRAKLRATASATTARTDSTLLTTPRTDAPDGTILAPAASAAPGDVCTPTPLLSLSDLAEGVLTPEGHEDRKLPETPPHGTKQSRSGQLGSGSTRPRKRRPHKRVTIWEDNLTVPSDGKGGGEWSESEDSDEVGYD</sequence>
<proteinExistence type="predicted"/>
<name>A0A9W7CLB3_9STRA</name>
<dbReference type="Proteomes" id="UP001165082">
    <property type="component" value="Unassembled WGS sequence"/>
</dbReference>
<dbReference type="EMBL" id="BRXZ01000232">
    <property type="protein sequence ID" value="GMI07918.1"/>
    <property type="molecule type" value="Genomic_DNA"/>
</dbReference>
<feature type="region of interest" description="Disordered" evidence="1">
    <location>
        <begin position="448"/>
        <end position="486"/>
    </location>
</feature>
<gene>
    <name evidence="2" type="ORF">TrRE_jg11744</name>
</gene>
<accession>A0A9W7CLB3</accession>
<feature type="region of interest" description="Disordered" evidence="1">
    <location>
        <begin position="508"/>
        <end position="577"/>
    </location>
</feature>
<evidence type="ECO:0000256" key="1">
    <source>
        <dbReference type="SAM" id="MobiDB-lite"/>
    </source>
</evidence>
<feature type="compositionally biased region" description="Acidic residues" evidence="1">
    <location>
        <begin position="566"/>
        <end position="577"/>
    </location>
</feature>
<feature type="compositionally biased region" description="Polar residues" evidence="1">
    <location>
        <begin position="522"/>
        <end position="535"/>
    </location>
</feature>
<reference evidence="2" key="1">
    <citation type="submission" date="2022-07" db="EMBL/GenBank/DDBJ databases">
        <title>Genome analysis of Parmales, a sister group of diatoms, reveals the evolutionary specialization of diatoms from phago-mixotrophs to photoautotrophs.</title>
        <authorList>
            <person name="Ban H."/>
            <person name="Sato S."/>
            <person name="Yoshikawa S."/>
            <person name="Kazumasa Y."/>
            <person name="Nakamura Y."/>
            <person name="Ichinomiya M."/>
            <person name="Saitoh K."/>
            <person name="Sato N."/>
            <person name="Blanc-Mathieu R."/>
            <person name="Endo H."/>
            <person name="Kuwata A."/>
            <person name="Ogata H."/>
        </authorList>
    </citation>
    <scope>NUCLEOTIDE SEQUENCE</scope>
</reference>
<evidence type="ECO:0000313" key="3">
    <source>
        <dbReference type="Proteomes" id="UP001165082"/>
    </source>
</evidence>
<comment type="caution">
    <text evidence="2">The sequence shown here is derived from an EMBL/GenBank/DDBJ whole genome shotgun (WGS) entry which is preliminary data.</text>
</comment>
<protein>
    <submittedName>
        <fullName evidence="2">Uncharacterized protein</fullName>
    </submittedName>
</protein>